<dbReference type="Proteomes" id="UP000823618">
    <property type="component" value="Unassembled WGS sequence"/>
</dbReference>
<reference evidence="1" key="1">
    <citation type="submission" date="2020-10" db="EMBL/GenBank/DDBJ databases">
        <authorList>
            <person name="Gilroy R."/>
        </authorList>
    </citation>
    <scope>NUCLEOTIDE SEQUENCE</scope>
    <source>
        <strain evidence="1">E3-2379</strain>
    </source>
</reference>
<dbReference type="AlphaFoldDB" id="A0A9D9N7V1"/>
<evidence type="ECO:0000313" key="2">
    <source>
        <dbReference type="Proteomes" id="UP000823618"/>
    </source>
</evidence>
<reference evidence="1" key="2">
    <citation type="journal article" date="2021" name="PeerJ">
        <title>Extensive microbial diversity within the chicken gut microbiome revealed by metagenomics and culture.</title>
        <authorList>
            <person name="Gilroy R."/>
            <person name="Ravi A."/>
            <person name="Getino M."/>
            <person name="Pursley I."/>
            <person name="Horton D.L."/>
            <person name="Alikhan N.F."/>
            <person name="Baker D."/>
            <person name="Gharbi K."/>
            <person name="Hall N."/>
            <person name="Watson M."/>
            <person name="Adriaenssens E.M."/>
            <person name="Foster-Nyarko E."/>
            <person name="Jarju S."/>
            <person name="Secka A."/>
            <person name="Antonio M."/>
            <person name="Oren A."/>
            <person name="Chaudhuri R.R."/>
            <person name="La Ragione R."/>
            <person name="Hildebrand F."/>
            <person name="Pallen M.J."/>
        </authorList>
    </citation>
    <scope>NUCLEOTIDE SEQUENCE</scope>
    <source>
        <strain evidence="1">E3-2379</strain>
    </source>
</reference>
<evidence type="ECO:0000313" key="1">
    <source>
        <dbReference type="EMBL" id="MBO8463444.1"/>
    </source>
</evidence>
<protein>
    <submittedName>
        <fullName evidence="1">Uncharacterized protein</fullName>
    </submittedName>
</protein>
<comment type="caution">
    <text evidence="1">The sequence shown here is derived from an EMBL/GenBank/DDBJ whole genome shotgun (WGS) entry which is preliminary data.</text>
</comment>
<dbReference type="EMBL" id="JADIML010000162">
    <property type="protein sequence ID" value="MBO8463444.1"/>
    <property type="molecule type" value="Genomic_DNA"/>
</dbReference>
<accession>A0A9D9N7V1</accession>
<proteinExistence type="predicted"/>
<gene>
    <name evidence="1" type="ORF">IAC13_05875</name>
</gene>
<name>A0A9D9N7V1_9FIRM</name>
<sequence length="232" mass="27506">MKQQSGHSQEMKREHTILTKVIGFIGTDKYDFISCIAKVLSEMQMKVLLVDYTTMRSLMSTIPDYIQGQTMEYQNIFYLGDPKIGEIQNLIQQKEYDFILMDFDYSCGRRDVFLCENIVFFTDLQRHHMEALEGMKLPSSMNKYMVFRMELLNKTASTYLRQVIQSMGILKDHAFYLKWGTKEKQNQIRCQYQFEIPWKRTASSMRKIVWSLVKEWVMKPNEEKEISVVFGS</sequence>
<organism evidence="1 2">
    <name type="scientific">Candidatus Scybalomonas excrementavium</name>
    <dbReference type="NCBI Taxonomy" id="2840943"/>
    <lineage>
        <taxon>Bacteria</taxon>
        <taxon>Bacillati</taxon>
        <taxon>Bacillota</taxon>
        <taxon>Clostridia</taxon>
        <taxon>Lachnospirales</taxon>
        <taxon>Lachnospiraceae</taxon>
        <taxon>Lachnospiraceae incertae sedis</taxon>
        <taxon>Candidatus Scybalomonas</taxon>
    </lineage>
</organism>